<dbReference type="InterPro" id="IPR001841">
    <property type="entry name" value="Znf_RING"/>
</dbReference>
<evidence type="ECO:0000259" key="2">
    <source>
        <dbReference type="PROSITE" id="PS50089"/>
    </source>
</evidence>
<name>A0AAD8KVR4_TARER</name>
<dbReference type="GO" id="GO:0008270">
    <property type="term" value="F:zinc ion binding"/>
    <property type="evidence" value="ECO:0007669"/>
    <property type="project" value="UniProtKB-KW"/>
</dbReference>
<dbReference type="Pfam" id="PF13639">
    <property type="entry name" value="zf-RING_2"/>
    <property type="match status" value="1"/>
</dbReference>
<keyword evidence="1" id="KW-0863">Zinc-finger</keyword>
<protein>
    <recommendedName>
        <fullName evidence="2">RING-type domain-containing protein</fullName>
    </recommendedName>
</protein>
<dbReference type="PROSITE" id="PS50089">
    <property type="entry name" value="ZF_RING_2"/>
    <property type="match status" value="1"/>
</dbReference>
<sequence length="128" mass="14642">MMMMIMIASLVDSITTPMRLWLDKWGEKRRMRVKVVVSYISGVECIVCLSEVGLGEGYAMVERCGHGFHVECLEAWLKLHPNCPLCRTSAALDDDYKYIVNLKHIIIDTWLTTFFTLQSTLSESCAYL</sequence>
<accession>A0AAD8KVR4</accession>
<keyword evidence="1" id="KW-0862">Zinc</keyword>
<comment type="caution">
    <text evidence="3">The sequence shown here is derived from an EMBL/GenBank/DDBJ whole genome shotgun (WGS) entry which is preliminary data.</text>
</comment>
<proteinExistence type="predicted"/>
<dbReference type="SMART" id="SM00184">
    <property type="entry name" value="RING"/>
    <property type="match status" value="1"/>
</dbReference>
<dbReference type="GO" id="GO:0016567">
    <property type="term" value="P:protein ubiquitination"/>
    <property type="evidence" value="ECO:0007669"/>
    <property type="project" value="TreeGrafter"/>
</dbReference>
<dbReference type="SUPFAM" id="SSF57850">
    <property type="entry name" value="RING/U-box"/>
    <property type="match status" value="1"/>
</dbReference>
<evidence type="ECO:0000256" key="1">
    <source>
        <dbReference type="PROSITE-ProRule" id="PRU00175"/>
    </source>
</evidence>
<dbReference type="Proteomes" id="UP001229421">
    <property type="component" value="Unassembled WGS sequence"/>
</dbReference>
<keyword evidence="1" id="KW-0479">Metal-binding</keyword>
<dbReference type="InterPro" id="IPR013083">
    <property type="entry name" value="Znf_RING/FYVE/PHD"/>
</dbReference>
<dbReference type="EMBL" id="JAUHHV010000003">
    <property type="protein sequence ID" value="KAK1430042.1"/>
    <property type="molecule type" value="Genomic_DNA"/>
</dbReference>
<feature type="domain" description="RING-type" evidence="2">
    <location>
        <begin position="45"/>
        <end position="87"/>
    </location>
</feature>
<reference evidence="3" key="1">
    <citation type="journal article" date="2023" name="bioRxiv">
        <title>Improved chromosome-level genome assembly for marigold (Tagetes erecta).</title>
        <authorList>
            <person name="Jiang F."/>
            <person name="Yuan L."/>
            <person name="Wang S."/>
            <person name="Wang H."/>
            <person name="Xu D."/>
            <person name="Wang A."/>
            <person name="Fan W."/>
        </authorList>
    </citation>
    <scope>NUCLEOTIDE SEQUENCE</scope>
    <source>
        <strain evidence="3">WSJ</strain>
        <tissue evidence="3">Leaf</tissue>
    </source>
</reference>
<gene>
    <name evidence="3" type="ORF">QVD17_12512</name>
</gene>
<dbReference type="Gene3D" id="3.30.40.10">
    <property type="entry name" value="Zinc/RING finger domain, C3HC4 (zinc finger)"/>
    <property type="match status" value="1"/>
</dbReference>
<organism evidence="3 4">
    <name type="scientific">Tagetes erecta</name>
    <name type="common">African marigold</name>
    <dbReference type="NCBI Taxonomy" id="13708"/>
    <lineage>
        <taxon>Eukaryota</taxon>
        <taxon>Viridiplantae</taxon>
        <taxon>Streptophyta</taxon>
        <taxon>Embryophyta</taxon>
        <taxon>Tracheophyta</taxon>
        <taxon>Spermatophyta</taxon>
        <taxon>Magnoliopsida</taxon>
        <taxon>eudicotyledons</taxon>
        <taxon>Gunneridae</taxon>
        <taxon>Pentapetalae</taxon>
        <taxon>asterids</taxon>
        <taxon>campanulids</taxon>
        <taxon>Asterales</taxon>
        <taxon>Asteraceae</taxon>
        <taxon>Asteroideae</taxon>
        <taxon>Heliantheae alliance</taxon>
        <taxon>Tageteae</taxon>
        <taxon>Tagetes</taxon>
    </lineage>
</organism>
<dbReference type="PANTHER" id="PTHR45676:SF110">
    <property type="entry name" value="ZINC FINGER, RING_FYVE_PHD-TYPE-RELATED"/>
    <property type="match status" value="1"/>
</dbReference>
<dbReference type="PANTHER" id="PTHR45676">
    <property type="entry name" value="RING-H2 FINGER PROTEIN ATL51-RELATED"/>
    <property type="match status" value="1"/>
</dbReference>
<evidence type="ECO:0000313" key="4">
    <source>
        <dbReference type="Proteomes" id="UP001229421"/>
    </source>
</evidence>
<keyword evidence="4" id="KW-1185">Reference proteome</keyword>
<evidence type="ECO:0000313" key="3">
    <source>
        <dbReference type="EMBL" id="KAK1430042.1"/>
    </source>
</evidence>
<dbReference type="AlphaFoldDB" id="A0AAD8KVR4"/>